<sequence length="70" mass="7760">MIFMLCMFNILVLVVYSEYVPAMFDSVTKQVYYSPPAGETKKGIVITVAQDAHVEATSLTSQSESFGFDL</sequence>
<reference evidence="2" key="1">
    <citation type="journal article" date="2023" name="G3 (Bethesda)">
        <title>Whole genome assembly and annotation of the endangered Caribbean coral Acropora cervicornis.</title>
        <authorList>
            <person name="Selwyn J.D."/>
            <person name="Vollmer S.V."/>
        </authorList>
    </citation>
    <scope>NUCLEOTIDE SEQUENCE</scope>
    <source>
        <strain evidence="2">K2</strain>
    </source>
</reference>
<comment type="caution">
    <text evidence="2">The sequence shown here is derived from an EMBL/GenBank/DDBJ whole genome shotgun (WGS) entry which is preliminary data.</text>
</comment>
<dbReference type="EMBL" id="JARQWQ010000034">
    <property type="protein sequence ID" value="KAK2561080.1"/>
    <property type="molecule type" value="Genomic_DNA"/>
</dbReference>
<accession>A0AAD9V548</accession>
<proteinExistence type="predicted"/>
<feature type="signal peptide" evidence="1">
    <location>
        <begin position="1"/>
        <end position="17"/>
    </location>
</feature>
<protein>
    <submittedName>
        <fullName evidence="2">Uncharacterized protein</fullName>
    </submittedName>
</protein>
<feature type="chain" id="PRO_5041935615" evidence="1">
    <location>
        <begin position="18"/>
        <end position="70"/>
    </location>
</feature>
<dbReference type="AlphaFoldDB" id="A0AAD9V548"/>
<keyword evidence="1" id="KW-0732">Signal</keyword>
<gene>
    <name evidence="2" type="ORF">P5673_016217</name>
</gene>
<evidence type="ECO:0000313" key="2">
    <source>
        <dbReference type="EMBL" id="KAK2561080.1"/>
    </source>
</evidence>
<reference evidence="2" key="2">
    <citation type="journal article" date="2023" name="Science">
        <title>Genomic signatures of disease resistance in endangered staghorn corals.</title>
        <authorList>
            <person name="Vollmer S.V."/>
            <person name="Selwyn J.D."/>
            <person name="Despard B.A."/>
            <person name="Roesel C.L."/>
        </authorList>
    </citation>
    <scope>NUCLEOTIDE SEQUENCE</scope>
    <source>
        <strain evidence="2">K2</strain>
    </source>
</reference>
<keyword evidence="3" id="KW-1185">Reference proteome</keyword>
<name>A0AAD9V548_ACRCE</name>
<evidence type="ECO:0000313" key="3">
    <source>
        <dbReference type="Proteomes" id="UP001249851"/>
    </source>
</evidence>
<evidence type="ECO:0000256" key="1">
    <source>
        <dbReference type="SAM" id="SignalP"/>
    </source>
</evidence>
<organism evidence="2 3">
    <name type="scientific">Acropora cervicornis</name>
    <name type="common">Staghorn coral</name>
    <dbReference type="NCBI Taxonomy" id="6130"/>
    <lineage>
        <taxon>Eukaryota</taxon>
        <taxon>Metazoa</taxon>
        <taxon>Cnidaria</taxon>
        <taxon>Anthozoa</taxon>
        <taxon>Hexacorallia</taxon>
        <taxon>Scleractinia</taxon>
        <taxon>Astrocoeniina</taxon>
        <taxon>Acroporidae</taxon>
        <taxon>Acropora</taxon>
    </lineage>
</organism>
<dbReference type="Proteomes" id="UP001249851">
    <property type="component" value="Unassembled WGS sequence"/>
</dbReference>